<dbReference type="CDD" id="cd02516">
    <property type="entry name" value="CDP-ME_synthetase"/>
    <property type="match status" value="1"/>
</dbReference>
<reference evidence="7" key="1">
    <citation type="submission" date="2018-05" db="EMBL/GenBank/DDBJ databases">
        <authorList>
            <person name="Lanie J.A."/>
            <person name="Ng W.-L."/>
            <person name="Kazmierczak K.M."/>
            <person name="Andrzejewski T.M."/>
            <person name="Davidsen T.M."/>
            <person name="Wayne K.J."/>
            <person name="Tettelin H."/>
            <person name="Glass J.I."/>
            <person name="Rusch D."/>
            <person name="Podicherti R."/>
            <person name="Tsui H.-C.T."/>
            <person name="Winkler M.E."/>
        </authorList>
    </citation>
    <scope>NUCLEOTIDE SEQUENCE</scope>
</reference>
<evidence type="ECO:0000256" key="1">
    <source>
        <dbReference type="ARBA" id="ARBA00004787"/>
    </source>
</evidence>
<accession>A0A381Y5K5</accession>
<dbReference type="EMBL" id="UINC01017449">
    <property type="protein sequence ID" value="SVA72349.1"/>
    <property type="molecule type" value="Genomic_DNA"/>
</dbReference>
<protein>
    <recommendedName>
        <fullName evidence="3">2-C-methyl-D-erythritol 4-phosphate cytidylyltransferase</fullName>
        <ecNumber evidence="3">2.7.7.60</ecNumber>
    </recommendedName>
</protein>
<dbReference type="SUPFAM" id="SSF53448">
    <property type="entry name" value="Nucleotide-diphospho-sugar transferases"/>
    <property type="match status" value="1"/>
</dbReference>
<dbReference type="PROSITE" id="PS01295">
    <property type="entry name" value="ISPD"/>
    <property type="match status" value="1"/>
</dbReference>
<comment type="similarity">
    <text evidence="2">Belongs to the IspD/TarI cytidylyltransferase family. IspD subfamily.</text>
</comment>
<name>A0A381Y5K5_9ZZZZ</name>
<dbReference type="NCBIfam" id="TIGR00453">
    <property type="entry name" value="ispD"/>
    <property type="match status" value="1"/>
</dbReference>
<dbReference type="InterPro" id="IPR001228">
    <property type="entry name" value="IspD"/>
</dbReference>
<dbReference type="AlphaFoldDB" id="A0A381Y5K5"/>
<dbReference type="UniPathway" id="UPA00056">
    <property type="reaction ID" value="UER00093"/>
</dbReference>
<dbReference type="InterPro" id="IPR018294">
    <property type="entry name" value="ISPD_synthase_CS"/>
</dbReference>
<sequence>MSGFSAIILGAGAGDRMHGIDKIMTTICGLPAILHSVNAFLRTGIFETMTVVANAHNISKLEHLMSSPEYRTVQVILGGIRRQDSVRNALATIDAVDYVVIHDGARPCVSSDLIGRAIKATRTSDAAIPVVPVTDTIKIVREFRVVSTVDRSNLFSTQTPQVFKYSHISKFHKMFTDGVTDDSSLVEISGGDVSTFAGDPENIKITNPIDIEIAETILQRRKNL</sequence>
<keyword evidence="4" id="KW-0808">Transferase</keyword>
<evidence type="ECO:0000256" key="5">
    <source>
        <dbReference type="ARBA" id="ARBA00022695"/>
    </source>
</evidence>
<organism evidence="7">
    <name type="scientific">marine metagenome</name>
    <dbReference type="NCBI Taxonomy" id="408172"/>
    <lineage>
        <taxon>unclassified sequences</taxon>
        <taxon>metagenomes</taxon>
        <taxon>ecological metagenomes</taxon>
    </lineage>
</organism>
<proteinExistence type="inferred from homology"/>
<comment type="pathway">
    <text evidence="1">Isoprenoid biosynthesis; isopentenyl diphosphate biosynthesis via DXP pathway; isopentenyl diphosphate from 1-deoxy-D-xylulose 5-phosphate: step 2/6.</text>
</comment>
<evidence type="ECO:0000256" key="3">
    <source>
        <dbReference type="ARBA" id="ARBA00012526"/>
    </source>
</evidence>
<evidence type="ECO:0000256" key="2">
    <source>
        <dbReference type="ARBA" id="ARBA00009789"/>
    </source>
</evidence>
<dbReference type="GO" id="GO:0019288">
    <property type="term" value="P:isopentenyl diphosphate biosynthetic process, methylerythritol 4-phosphate pathway"/>
    <property type="evidence" value="ECO:0007669"/>
    <property type="project" value="UniProtKB-UniPathway"/>
</dbReference>
<evidence type="ECO:0000313" key="7">
    <source>
        <dbReference type="EMBL" id="SVA72349.1"/>
    </source>
</evidence>
<evidence type="ECO:0000256" key="6">
    <source>
        <dbReference type="ARBA" id="ARBA00023229"/>
    </source>
</evidence>
<dbReference type="InterPro" id="IPR050088">
    <property type="entry name" value="IspD/TarI_cytidylyltransf_bact"/>
</dbReference>
<dbReference type="InterPro" id="IPR029044">
    <property type="entry name" value="Nucleotide-diphossugar_trans"/>
</dbReference>
<keyword evidence="6" id="KW-0414">Isoprene biosynthesis</keyword>
<dbReference type="InterPro" id="IPR034683">
    <property type="entry name" value="IspD/TarI"/>
</dbReference>
<dbReference type="PANTHER" id="PTHR32125">
    <property type="entry name" value="2-C-METHYL-D-ERYTHRITOL 4-PHOSPHATE CYTIDYLYLTRANSFERASE, CHLOROPLASTIC"/>
    <property type="match status" value="1"/>
</dbReference>
<dbReference type="FunFam" id="3.90.550.10:FF:000003">
    <property type="entry name" value="2-C-methyl-D-erythritol 4-phosphate cytidylyltransferase"/>
    <property type="match status" value="1"/>
</dbReference>
<dbReference type="Gene3D" id="3.90.550.10">
    <property type="entry name" value="Spore Coat Polysaccharide Biosynthesis Protein SpsA, Chain A"/>
    <property type="match status" value="1"/>
</dbReference>
<evidence type="ECO:0000256" key="4">
    <source>
        <dbReference type="ARBA" id="ARBA00022679"/>
    </source>
</evidence>
<keyword evidence="5" id="KW-0548">Nucleotidyltransferase</keyword>
<dbReference type="EC" id="2.7.7.60" evidence="3"/>
<dbReference type="PANTHER" id="PTHR32125:SF4">
    <property type="entry name" value="2-C-METHYL-D-ERYTHRITOL 4-PHOSPHATE CYTIDYLYLTRANSFERASE, CHLOROPLASTIC"/>
    <property type="match status" value="1"/>
</dbReference>
<gene>
    <name evidence="7" type="ORF">METZ01_LOCUS125203</name>
</gene>
<dbReference type="Pfam" id="PF01128">
    <property type="entry name" value="IspD"/>
    <property type="match status" value="1"/>
</dbReference>
<dbReference type="GO" id="GO:0050518">
    <property type="term" value="F:2-C-methyl-D-erythritol 4-phosphate cytidylyltransferase activity"/>
    <property type="evidence" value="ECO:0007669"/>
    <property type="project" value="UniProtKB-EC"/>
</dbReference>